<evidence type="ECO:0000256" key="1">
    <source>
        <dbReference type="SAM" id="MobiDB-lite"/>
    </source>
</evidence>
<comment type="caution">
    <text evidence="2">The sequence shown here is derived from an EMBL/GenBank/DDBJ whole genome shotgun (WGS) entry which is preliminary data.</text>
</comment>
<sequence>MTVDHPDKASCSCELLPLATTNLEQTYENLTADTAKGGTRITWSTETKDKLIRFCARKGLSHGALDARLLFALMSHLGWDTDDDALYEALLEKVLHCIRGNVNATMLKPALIIMKAPGKCSAATVQWATYVRDWAAQEDIIHNHDPPARRVIEYFPPITRAYVSYQTCGAQVLALRRTALGRSSSPVPKATTRDASGNLTEKVRLESDLAAAQSALAKQQLDFSHAQEAAQQAAKKHDAWMETFLSQLAAGLNQDKSSLRHLADTPGGLGQRLVKWFSNACAHALNSQQETDRLQSELIATRNELAAVNAKVSNMSARIQYTNTNKFPPQPLQDPSAFDYRNWQQPGKGMPSDFFYTNGQAFDANQQAFQTNSQAPNDVTQQGHRYDYKGPVNIASPPPVVNPGLYGLPGAFDRPKNAASTVRPEIGDQPGYAAGLAGPTGYEGYNTGAPNSGINDSTGPGRAGPDFSRFFQDLEGGDSPAKLPRSI</sequence>
<dbReference type="Proteomes" id="UP001138500">
    <property type="component" value="Unassembled WGS sequence"/>
</dbReference>
<dbReference type="AlphaFoldDB" id="A0A9W7VY96"/>
<proteinExistence type="predicted"/>
<feature type="region of interest" description="Disordered" evidence="1">
    <location>
        <begin position="416"/>
        <end position="487"/>
    </location>
</feature>
<protein>
    <submittedName>
        <fullName evidence="2">Uncharacterized protein</fullName>
    </submittedName>
</protein>
<reference evidence="2 3" key="1">
    <citation type="journal article" date="2018" name="IMA Fungus">
        <title>IMA Genome-F 10: Nine draft genome sequences of Claviceps purpurea s.lat., including C. arundinis, C. humidiphila, and C. cf. spartinae, pseudomolecules for the pitch canker pathogen Fusarium circinatum, draft genome of Davidsoniella eucalypti, Grosmannia galeiformis, Quambalaria eucalypti, and Teratosphaeria destructans.</title>
        <authorList>
            <person name="Wingfield B.D."/>
            <person name="Liu M."/>
            <person name="Nguyen H.D."/>
            <person name="Lane F.A."/>
            <person name="Morgan S.W."/>
            <person name="De Vos L."/>
            <person name="Wilken P.M."/>
            <person name="Duong T.A."/>
            <person name="Aylward J."/>
            <person name="Coetzee M.P."/>
            <person name="Dadej K."/>
            <person name="De Beer Z.W."/>
            <person name="Findlay W."/>
            <person name="Havenga M."/>
            <person name="Kolarik M."/>
            <person name="Menzies J.G."/>
            <person name="Naidoo K."/>
            <person name="Pochopski O."/>
            <person name="Shoukouhi P."/>
            <person name="Santana Q.C."/>
            <person name="Seifert K.A."/>
            <person name="Soal N."/>
            <person name="Steenkamp E.T."/>
            <person name="Tatham C.T."/>
            <person name="van der Nest M.A."/>
            <person name="Wingfield M.J."/>
        </authorList>
    </citation>
    <scope>NUCLEOTIDE SEQUENCE [LARGE SCALE GENOMIC DNA]</scope>
    <source>
        <strain evidence="2">CMW44962</strain>
    </source>
</reference>
<gene>
    <name evidence="2" type="ORF">Tdes44962_MAKER06099</name>
</gene>
<keyword evidence="3" id="KW-1185">Reference proteome</keyword>
<feature type="compositionally biased region" description="Polar residues" evidence="1">
    <location>
        <begin position="448"/>
        <end position="458"/>
    </location>
</feature>
<organism evidence="2 3">
    <name type="scientific">Teratosphaeria destructans</name>
    <dbReference type="NCBI Taxonomy" id="418781"/>
    <lineage>
        <taxon>Eukaryota</taxon>
        <taxon>Fungi</taxon>
        <taxon>Dikarya</taxon>
        <taxon>Ascomycota</taxon>
        <taxon>Pezizomycotina</taxon>
        <taxon>Dothideomycetes</taxon>
        <taxon>Dothideomycetidae</taxon>
        <taxon>Mycosphaerellales</taxon>
        <taxon>Teratosphaeriaceae</taxon>
        <taxon>Teratosphaeria</taxon>
    </lineage>
</organism>
<name>A0A9W7VY96_9PEZI</name>
<evidence type="ECO:0000313" key="2">
    <source>
        <dbReference type="EMBL" id="KAH9809765.1"/>
    </source>
</evidence>
<accession>A0A9W7VY96</accession>
<reference evidence="2 3" key="2">
    <citation type="journal article" date="2021" name="Curr. Genet.">
        <title>Genetic response to nitrogen starvation in the aggressive Eucalyptus foliar pathogen Teratosphaeria destructans.</title>
        <authorList>
            <person name="Havenga M."/>
            <person name="Wingfield B.D."/>
            <person name="Wingfield M.J."/>
            <person name="Dreyer L.L."/>
            <person name="Roets F."/>
            <person name="Aylward J."/>
        </authorList>
    </citation>
    <scope>NUCLEOTIDE SEQUENCE [LARGE SCALE GENOMIC DNA]</scope>
    <source>
        <strain evidence="2">CMW44962</strain>
    </source>
</reference>
<dbReference type="EMBL" id="RIBY02002545">
    <property type="protein sequence ID" value="KAH9809765.1"/>
    <property type="molecule type" value="Genomic_DNA"/>
</dbReference>
<evidence type="ECO:0000313" key="3">
    <source>
        <dbReference type="Proteomes" id="UP001138500"/>
    </source>
</evidence>